<evidence type="ECO:0000313" key="9">
    <source>
        <dbReference type="Proteomes" id="UP001204151"/>
    </source>
</evidence>
<evidence type="ECO:0008006" key="10">
    <source>
        <dbReference type="Google" id="ProtNLM"/>
    </source>
</evidence>
<feature type="compositionally biased region" description="Polar residues" evidence="6">
    <location>
        <begin position="128"/>
        <end position="143"/>
    </location>
</feature>
<keyword evidence="5 7" id="KW-0472">Membrane</keyword>
<protein>
    <recommendedName>
        <fullName evidence="10">Type IV secretion system protein VirB10</fullName>
    </recommendedName>
</protein>
<dbReference type="RefSeq" id="WP_258819944.1">
    <property type="nucleotide sequence ID" value="NZ_JANUGW010000035.1"/>
</dbReference>
<keyword evidence="4 7" id="KW-1133">Transmembrane helix</keyword>
<comment type="subcellular location">
    <subcellularLocation>
        <location evidence="1">Membrane</location>
        <topology evidence="1">Single-pass membrane protein</topology>
    </subcellularLocation>
</comment>
<sequence>MNIFPFGRRQRDKDDVEMDNVIEGERDDATVDRGMRAQNKAANLIIIVSVVAVAGLALWRYYAAVYNRHKEAAETPVEAAPPVPTSLPPLKAPAFAETRPEMTLSSLSPAAMPASVPVNVAGPALTPSGATAGTSPLTPAQQRMKQRLESPLSFKLPDTPQSNGGLPNVASSAAGPAGPIQTAGSGPANATPPSQAPASRAYMLADPGMMITRGTKIPCDVVEALDTTLPGPVTCIQTEDVRGADGKIILLERGTKWVGMQANGVAQGQRRVGIVWSRGETPNHVLVDVDSIGADWLGRPGITGDVDNHFWDRFGAAILLSVISDIGPYLTALHQGGGNNNTTIAFPNITGDAQQVMSDVLKTTLNIPPTLTAPQASQVVIHVARDLDFRDVYALQERPSTAR</sequence>
<keyword evidence="9" id="KW-1185">Reference proteome</keyword>
<dbReference type="Proteomes" id="UP001204151">
    <property type="component" value="Unassembled WGS sequence"/>
</dbReference>
<accession>A0ABT1ZZQ1</accession>
<evidence type="ECO:0000313" key="8">
    <source>
        <dbReference type="EMBL" id="MCS0585420.1"/>
    </source>
</evidence>
<evidence type="ECO:0000256" key="3">
    <source>
        <dbReference type="ARBA" id="ARBA00022692"/>
    </source>
</evidence>
<dbReference type="InterPro" id="IPR005498">
    <property type="entry name" value="T4SS_VirB10/TraB/TrbI"/>
</dbReference>
<evidence type="ECO:0000256" key="1">
    <source>
        <dbReference type="ARBA" id="ARBA00004167"/>
    </source>
</evidence>
<gene>
    <name evidence="8" type="ORF">NX784_27950</name>
</gene>
<keyword evidence="3 7" id="KW-0812">Transmembrane</keyword>
<evidence type="ECO:0000256" key="7">
    <source>
        <dbReference type="SAM" id="Phobius"/>
    </source>
</evidence>
<dbReference type="CDD" id="cd16429">
    <property type="entry name" value="VirB10"/>
    <property type="match status" value="1"/>
</dbReference>
<dbReference type="EMBL" id="JANUGW010000035">
    <property type="protein sequence ID" value="MCS0585420.1"/>
    <property type="molecule type" value="Genomic_DNA"/>
</dbReference>
<comment type="caution">
    <text evidence="8">The sequence shown here is derived from an EMBL/GenBank/DDBJ whole genome shotgun (WGS) entry which is preliminary data.</text>
</comment>
<feature type="compositionally biased region" description="Polar residues" evidence="6">
    <location>
        <begin position="159"/>
        <end position="171"/>
    </location>
</feature>
<dbReference type="InterPro" id="IPR042217">
    <property type="entry name" value="T4SS_VirB10/TrbI"/>
</dbReference>
<reference evidence="8 9" key="1">
    <citation type="submission" date="2022-08" db="EMBL/GenBank/DDBJ databases">
        <title>Reclassification of Massilia species as members of the genera Telluria, Duganella, Pseudoduganella, Mokoshia gen. nov. and Zemynaea gen. nov. using orthogonal and non-orthogonal genome-based approaches.</title>
        <authorList>
            <person name="Bowman J.P."/>
        </authorList>
    </citation>
    <scope>NUCLEOTIDE SEQUENCE [LARGE SCALE GENOMIC DNA]</scope>
    <source>
        <strain evidence="8 9">JCM 31316</strain>
    </source>
</reference>
<organism evidence="8 9">
    <name type="scientific">Massilia pinisoli</name>
    <dbReference type="NCBI Taxonomy" id="1772194"/>
    <lineage>
        <taxon>Bacteria</taxon>
        <taxon>Pseudomonadati</taxon>
        <taxon>Pseudomonadota</taxon>
        <taxon>Betaproteobacteria</taxon>
        <taxon>Burkholderiales</taxon>
        <taxon>Oxalobacteraceae</taxon>
        <taxon>Telluria group</taxon>
        <taxon>Massilia</taxon>
    </lineage>
</organism>
<proteinExistence type="inferred from homology"/>
<evidence type="ECO:0000256" key="6">
    <source>
        <dbReference type="SAM" id="MobiDB-lite"/>
    </source>
</evidence>
<name>A0ABT1ZZQ1_9BURK</name>
<evidence type="ECO:0000256" key="5">
    <source>
        <dbReference type="ARBA" id="ARBA00023136"/>
    </source>
</evidence>
<evidence type="ECO:0000256" key="2">
    <source>
        <dbReference type="ARBA" id="ARBA00010265"/>
    </source>
</evidence>
<evidence type="ECO:0000256" key="4">
    <source>
        <dbReference type="ARBA" id="ARBA00022989"/>
    </source>
</evidence>
<feature type="region of interest" description="Disordered" evidence="6">
    <location>
        <begin position="127"/>
        <end position="198"/>
    </location>
</feature>
<dbReference type="Gene3D" id="2.40.128.260">
    <property type="entry name" value="Type IV secretion system, VirB10/TraB/TrbI"/>
    <property type="match status" value="2"/>
</dbReference>
<dbReference type="Pfam" id="PF03743">
    <property type="entry name" value="TrbI"/>
    <property type="match status" value="1"/>
</dbReference>
<feature type="transmembrane region" description="Helical" evidence="7">
    <location>
        <begin position="41"/>
        <end position="62"/>
    </location>
</feature>
<comment type="similarity">
    <text evidence="2">Belongs to the TrbI/VirB10 family.</text>
</comment>